<protein>
    <recommendedName>
        <fullName evidence="2 3">Single-stranded DNA-binding protein</fullName>
        <shortName evidence="2">SSB</shortName>
    </recommendedName>
</protein>
<evidence type="ECO:0000256" key="1">
    <source>
        <dbReference type="ARBA" id="ARBA00023125"/>
    </source>
</evidence>
<gene>
    <name evidence="4" type="primary">ssb</name>
    <name evidence="4" type="ORF">FRZ54_22215</name>
</gene>
<dbReference type="Proteomes" id="UP000321479">
    <property type="component" value="Chromosome"/>
</dbReference>
<dbReference type="Pfam" id="PF00436">
    <property type="entry name" value="SSB"/>
    <property type="match status" value="1"/>
</dbReference>
<evidence type="ECO:0000256" key="2">
    <source>
        <dbReference type="HAMAP-Rule" id="MF_00984"/>
    </source>
</evidence>
<dbReference type="InterPro" id="IPR012340">
    <property type="entry name" value="NA-bd_OB-fold"/>
</dbReference>
<dbReference type="HAMAP" id="MF_00984">
    <property type="entry name" value="SSB"/>
    <property type="match status" value="1"/>
</dbReference>
<dbReference type="GO" id="GO:0006260">
    <property type="term" value="P:DNA replication"/>
    <property type="evidence" value="ECO:0007669"/>
    <property type="project" value="InterPro"/>
</dbReference>
<dbReference type="KEGG" id="mgin:FRZ54_22215"/>
<evidence type="ECO:0000313" key="5">
    <source>
        <dbReference type="Proteomes" id="UP000321479"/>
    </source>
</evidence>
<dbReference type="EMBL" id="CP042436">
    <property type="protein sequence ID" value="QEC65169.1"/>
    <property type="molecule type" value="Genomic_DNA"/>
</dbReference>
<evidence type="ECO:0000313" key="4">
    <source>
        <dbReference type="EMBL" id="QEC65169.1"/>
    </source>
</evidence>
<proteinExistence type="inferred from homology"/>
<comment type="subunit">
    <text evidence="2">Homotetramer.</text>
</comment>
<accession>A0A5B8V1Z7</accession>
<dbReference type="SUPFAM" id="SSF50249">
    <property type="entry name" value="Nucleic acid-binding proteins"/>
    <property type="match status" value="1"/>
</dbReference>
<keyword evidence="1 2" id="KW-0238">DNA-binding</keyword>
<dbReference type="AlphaFoldDB" id="A0A5B8V1Z7"/>
<dbReference type="OrthoDB" id="9809878at2"/>
<dbReference type="PIRSF" id="PIRSF002070">
    <property type="entry name" value="SSB"/>
    <property type="match status" value="1"/>
</dbReference>
<evidence type="ECO:0000256" key="3">
    <source>
        <dbReference type="PIRNR" id="PIRNR002070"/>
    </source>
</evidence>
<dbReference type="RefSeq" id="WP_147034000.1">
    <property type="nucleotide sequence ID" value="NZ_CP042436.1"/>
</dbReference>
<dbReference type="GO" id="GO:0009295">
    <property type="term" value="C:nucleoid"/>
    <property type="evidence" value="ECO:0007669"/>
    <property type="project" value="TreeGrafter"/>
</dbReference>
<dbReference type="GO" id="GO:0003697">
    <property type="term" value="F:single-stranded DNA binding"/>
    <property type="evidence" value="ECO:0007669"/>
    <property type="project" value="UniProtKB-UniRule"/>
</dbReference>
<dbReference type="InterPro" id="IPR011344">
    <property type="entry name" value="ssDNA-bd"/>
</dbReference>
<dbReference type="NCBIfam" id="TIGR00621">
    <property type="entry name" value="ssb"/>
    <property type="match status" value="1"/>
</dbReference>
<dbReference type="Gene3D" id="2.40.50.140">
    <property type="entry name" value="Nucleic acid-binding proteins"/>
    <property type="match status" value="1"/>
</dbReference>
<dbReference type="PANTHER" id="PTHR10302">
    <property type="entry name" value="SINGLE-STRANDED DNA-BINDING PROTEIN"/>
    <property type="match status" value="1"/>
</dbReference>
<dbReference type="InterPro" id="IPR000424">
    <property type="entry name" value="Primosome_PriB/ssb"/>
</dbReference>
<dbReference type="CDD" id="cd04496">
    <property type="entry name" value="SSB_OBF"/>
    <property type="match status" value="1"/>
</dbReference>
<name>A0A5B8V1Z7_9SPHI</name>
<reference evidence="4 5" key="1">
    <citation type="journal article" date="2017" name="Curr. Microbiol.">
        <title>Mucilaginibacter ginsenosidivorans sp. nov., Isolated from Soil of Ginseng Field.</title>
        <authorList>
            <person name="Kim M.M."/>
            <person name="Siddiqi M.Z."/>
            <person name="Im W.T."/>
        </authorList>
    </citation>
    <scope>NUCLEOTIDE SEQUENCE [LARGE SCALE GENOMIC DNA]</scope>
    <source>
        <strain evidence="4 5">Gsoil 3017</strain>
    </source>
</reference>
<dbReference type="PANTHER" id="PTHR10302:SF0">
    <property type="entry name" value="SINGLE-STRANDED DNA-BINDING PROTEIN, MITOCHONDRIAL"/>
    <property type="match status" value="1"/>
</dbReference>
<dbReference type="PROSITE" id="PS50935">
    <property type="entry name" value="SSB"/>
    <property type="match status" value="1"/>
</dbReference>
<organism evidence="4 5">
    <name type="scientific">Mucilaginibacter ginsenosidivorans</name>
    <dbReference type="NCBI Taxonomy" id="398053"/>
    <lineage>
        <taxon>Bacteria</taxon>
        <taxon>Pseudomonadati</taxon>
        <taxon>Bacteroidota</taxon>
        <taxon>Sphingobacteriia</taxon>
        <taxon>Sphingobacteriales</taxon>
        <taxon>Sphingobacteriaceae</taxon>
        <taxon>Mucilaginibacter</taxon>
    </lineage>
</organism>
<keyword evidence="5" id="KW-1185">Reference proteome</keyword>
<comment type="caution">
    <text evidence="2">Lacks conserved residue(s) required for the propagation of feature annotation.</text>
</comment>
<sequence length="114" mass="12928">MSTLKNSVRLVGNLGMDPEVKSFDNNRKLAKISIATNETYKNDKGERITDTQWHNLVLWGVQAKLAEDLLKKGDEIAVEGKLSSRSYVDKDGNKRYMTEVVVNEFLKVGLKKQQ</sequence>